<feature type="compositionally biased region" description="Basic and acidic residues" evidence="1">
    <location>
        <begin position="725"/>
        <end position="763"/>
    </location>
</feature>
<evidence type="ECO:0000256" key="1">
    <source>
        <dbReference type="SAM" id="MobiDB-lite"/>
    </source>
</evidence>
<feature type="region of interest" description="Disordered" evidence="1">
    <location>
        <begin position="721"/>
        <end position="825"/>
    </location>
</feature>
<feature type="region of interest" description="Disordered" evidence="1">
    <location>
        <begin position="1"/>
        <end position="23"/>
    </location>
</feature>
<dbReference type="Proteomes" id="UP001498398">
    <property type="component" value="Unassembled WGS sequence"/>
</dbReference>
<keyword evidence="3" id="KW-1185">Reference proteome</keyword>
<accession>A0ABR1JYZ1</accession>
<gene>
    <name evidence="2" type="ORF">VKT23_001472</name>
</gene>
<name>A0ABR1JYZ1_9AGAR</name>
<protein>
    <recommendedName>
        <fullName evidence="4">F-box domain-containing protein</fullName>
    </recommendedName>
</protein>
<organism evidence="2 3">
    <name type="scientific">Marasmiellus scandens</name>
    <dbReference type="NCBI Taxonomy" id="2682957"/>
    <lineage>
        <taxon>Eukaryota</taxon>
        <taxon>Fungi</taxon>
        <taxon>Dikarya</taxon>
        <taxon>Basidiomycota</taxon>
        <taxon>Agaricomycotina</taxon>
        <taxon>Agaricomycetes</taxon>
        <taxon>Agaricomycetidae</taxon>
        <taxon>Agaricales</taxon>
        <taxon>Marasmiineae</taxon>
        <taxon>Omphalotaceae</taxon>
        <taxon>Marasmiellus</taxon>
    </lineage>
</organism>
<reference evidence="2 3" key="1">
    <citation type="submission" date="2024-01" db="EMBL/GenBank/DDBJ databases">
        <title>A draft genome for the cacao thread blight pathogen Marasmiellus scandens.</title>
        <authorList>
            <person name="Baruah I.K."/>
            <person name="Leung J."/>
            <person name="Bukari Y."/>
            <person name="Amoako-Attah I."/>
            <person name="Meinhardt L.W."/>
            <person name="Bailey B.A."/>
            <person name="Cohen S.P."/>
        </authorList>
    </citation>
    <scope>NUCLEOTIDE SEQUENCE [LARGE SCALE GENOMIC DNA]</scope>
    <source>
        <strain evidence="2 3">GH-19</strain>
    </source>
</reference>
<evidence type="ECO:0008006" key="4">
    <source>
        <dbReference type="Google" id="ProtNLM"/>
    </source>
</evidence>
<dbReference type="EMBL" id="JBANRG010000002">
    <property type="protein sequence ID" value="KAK7470036.1"/>
    <property type="molecule type" value="Genomic_DNA"/>
</dbReference>
<evidence type="ECO:0000313" key="2">
    <source>
        <dbReference type="EMBL" id="KAK7470036.1"/>
    </source>
</evidence>
<sequence>MSASVTDFFYSPSTSTPARPQVTRRRGTFQSLNKSLGRLSLSNLNIKFFSLQIPRRRRAVPSIISTANSTTNFDKDSEDAISLPYDVIFIIADLLYQSDLVSLCLTSKTLYDLLLPLLYHTVILRSSSSCVSFLTRLSDADESKSARLCGYLRELAVRPNYYLAWPEPEGSESPGKSSGKGKGKKGVDEAWVADKIAELAPKMRKLDTFDWDGCEMPKDELWTALQKNCPDLRTVYSNVGYNELNPDSALFSFSNLVAFSLTVRHGLSATSPLNINPHPNTDFTPLEPLPTKLWDMLTQRCPDLEEMTLCSFSSGVRNFDVQPLFITASSSIETTGDSENRNKVPLAKLSALTLGTFGYTEEFSLTPPMPLSFLVPPSSMTSSVSLGAFLLSHPELKYLRFSWNFRRWLSPPSVPIFFPFPAAATEPILPALTTFSGIYQHLRPLPNSTLANIQVLDLTSEPIYEDRVSTVCEILGFLDGLRELDIWVHLDFSITTTDDQIPNYHQNHIITQRVRRQIGRRLSLPFLGSTIGENAEPPVPAYEQVFRRILGQCSGVEDLHWMSTTPLGPQPLASLARSLGLLKGLKSFSLTKGHSYKDDFSFGVGPIGSVRRTMQSGPGMNGGMLKSALTIINTCERLGVFLEQVNIRWARENCPNHLKQEGIYDVVRDVSTAQEIFTRSGKVREGEDQTEVIGVDVYERGITMPGGVFKRRYRYGYNRPQTRLGETEGKRKDSADKMRRGKVDKGKGKAKQQDVPDAEEGKTTKRAKNTQEGLIENGDDENIPEDSQKNGTALRRHMKRISRRFSSFTLSPPALDDNASASSET</sequence>
<feature type="compositionally biased region" description="Basic residues" evidence="1">
    <location>
        <begin position="794"/>
        <end position="803"/>
    </location>
</feature>
<evidence type="ECO:0000313" key="3">
    <source>
        <dbReference type="Proteomes" id="UP001498398"/>
    </source>
</evidence>
<feature type="compositionally biased region" description="Polar residues" evidence="1">
    <location>
        <begin position="1"/>
        <end position="18"/>
    </location>
</feature>
<proteinExistence type="predicted"/>
<comment type="caution">
    <text evidence="2">The sequence shown here is derived from an EMBL/GenBank/DDBJ whole genome shotgun (WGS) entry which is preliminary data.</text>
</comment>